<feature type="compositionally biased region" description="Pro residues" evidence="7">
    <location>
        <begin position="864"/>
        <end position="883"/>
    </location>
</feature>
<keyword evidence="3" id="KW-0479">Metal-binding</keyword>
<keyword evidence="2" id="KW-0645">Protease</keyword>
<dbReference type="Pfam" id="PF01435">
    <property type="entry name" value="Peptidase_M48"/>
    <property type="match status" value="1"/>
</dbReference>
<keyword evidence="8" id="KW-0812">Transmembrane</keyword>
<feature type="transmembrane region" description="Helical" evidence="8">
    <location>
        <begin position="467"/>
        <end position="484"/>
    </location>
</feature>
<feature type="transmembrane region" description="Helical" evidence="8">
    <location>
        <begin position="579"/>
        <end position="598"/>
    </location>
</feature>
<keyword evidence="4" id="KW-0378">Hydrolase</keyword>
<sequence>MTTPPEGAGDPARTDPGPAPSGGVPAGTTFRFLTLVGIAVAIAAYVADHFSSIAGADHGLARLRCQVVSGVYPDASVRVEPDEAKWQAYYDCLHALRGGQLLWLGGILALLAVVTWLFYVVQPVWRIRRGRLVLLRDVPALWARLEPTLTGLTRKAGLAALPEFRLDPGSTRAGGVAFGTHRRPVVGLDVGLVLLHDRDRPAFDAVVLHELAHLRHRDVPITYATIAVWRAVLLVAVLPFTVSLVWSQIVAPDPGLWTLLVWSPLLVVLAHAARASVLRVREHHADVLVVEWTGDDDPFRTLPDVRSPRFTSHPSRAARLAVTQDPRVLLRPGFLAFFLGGLTWQVVVNTAGMALGGLWLRSDSAGPAVLRLVWSAGAAVLVGVAAWRGAEYARLGGGRAFLWPGLGIGLGLGLGGLVVPMVVLDPMGLHFAPLTLVLRAVGVVVAVLVCAWATWCVSLARTKVHRAAVALAVFVVCWSCLGWLPNAYGYAGLWDSMIVPAFERLGDLAGGGADAVVVGAASVALFADADRALATIALGLVWLVPALLGRPPRAAFIVGAAGMGVAALAVFAIGGSDPLVATAWQLVAIAVVQLVAAWVARRAGVVAAVVAAWLTGVAGCVAIWGAHWSAGGVDAVLARQPMRILPFTALVAAALVVVAGRLAASRRVGPRDGMASSSGSVVGSRAVAMGGGGRNSWWAASVSRVVLVPVVVLTAVVVVPFPVTTSSAVALLPPQPTVGLVDPQRALFIWSHGGGVALLNDVVQAQSRAFFGMAEDDRAAQVARCGELLDRIRVAREYPDPPEPVARGHWESGMDASRNGAEECTRIFAGPEGDPNPVSIAFTAANADFRPLLRAISGVDADVPPEPPAPTTSTPPPPPPPPVDLATMLLTTADLPRGAKEKPPSTGGSSSDIRTEPSDCGVDVGPPELAKASRTFDMPDGSWITASVYRYPDDDGGVTLRMMAESYVHCYQYRVFAGDITQKVTIDVVSGAPLVADITFDGGFVVFHSRQVWILKGELLACVSVGGKRRPDPSLVDSLAATVTGRLVTR</sequence>
<comment type="caution">
    <text evidence="10">The sequence shown here is derived from an EMBL/GenBank/DDBJ whole genome shotgun (WGS) entry which is preliminary data.</text>
</comment>
<dbReference type="Proteomes" id="UP000282454">
    <property type="component" value="Unassembled WGS sequence"/>
</dbReference>
<name>A0A421AZ27_9PSEU</name>
<evidence type="ECO:0000256" key="6">
    <source>
        <dbReference type="ARBA" id="ARBA00023049"/>
    </source>
</evidence>
<dbReference type="InterPro" id="IPR001915">
    <property type="entry name" value="Peptidase_M48"/>
</dbReference>
<keyword evidence="8" id="KW-0472">Membrane</keyword>
<feature type="transmembrane region" description="Helical" evidence="8">
    <location>
        <begin position="30"/>
        <end position="47"/>
    </location>
</feature>
<feature type="transmembrane region" description="Helical" evidence="8">
    <location>
        <begin position="402"/>
        <end position="424"/>
    </location>
</feature>
<keyword evidence="8" id="KW-1133">Transmembrane helix</keyword>
<organism evidence="10 11">
    <name type="scientific">Actinokineospora cianjurensis</name>
    <dbReference type="NCBI Taxonomy" id="585224"/>
    <lineage>
        <taxon>Bacteria</taxon>
        <taxon>Bacillati</taxon>
        <taxon>Actinomycetota</taxon>
        <taxon>Actinomycetes</taxon>
        <taxon>Pseudonocardiales</taxon>
        <taxon>Pseudonocardiaceae</taxon>
        <taxon>Actinokineospora</taxon>
    </lineage>
</organism>
<feature type="transmembrane region" description="Helical" evidence="8">
    <location>
        <begin position="532"/>
        <end position="548"/>
    </location>
</feature>
<dbReference type="Gene3D" id="3.30.2010.10">
    <property type="entry name" value="Metalloproteases ('zincins'), catalytic domain"/>
    <property type="match status" value="1"/>
</dbReference>
<evidence type="ECO:0000256" key="7">
    <source>
        <dbReference type="SAM" id="MobiDB-lite"/>
    </source>
</evidence>
<evidence type="ECO:0000256" key="4">
    <source>
        <dbReference type="ARBA" id="ARBA00022801"/>
    </source>
</evidence>
<feature type="transmembrane region" description="Helical" evidence="8">
    <location>
        <begin position="101"/>
        <end position="121"/>
    </location>
</feature>
<feature type="transmembrane region" description="Helical" evidence="8">
    <location>
        <begin position="372"/>
        <end position="390"/>
    </location>
</feature>
<dbReference type="GO" id="GO:0006508">
    <property type="term" value="P:proteolysis"/>
    <property type="evidence" value="ECO:0007669"/>
    <property type="project" value="UniProtKB-KW"/>
</dbReference>
<protein>
    <recommendedName>
        <fullName evidence="9">Peptidase M48 domain-containing protein</fullName>
    </recommendedName>
</protein>
<feature type="region of interest" description="Disordered" evidence="7">
    <location>
        <begin position="1"/>
        <end position="21"/>
    </location>
</feature>
<evidence type="ECO:0000313" key="11">
    <source>
        <dbReference type="Proteomes" id="UP000282454"/>
    </source>
</evidence>
<accession>A0A421AZ27</accession>
<evidence type="ECO:0000259" key="9">
    <source>
        <dbReference type="Pfam" id="PF01435"/>
    </source>
</evidence>
<keyword evidence="11" id="KW-1185">Reference proteome</keyword>
<feature type="transmembrane region" description="Helical" evidence="8">
    <location>
        <begin position="555"/>
        <end position="573"/>
    </location>
</feature>
<feature type="transmembrane region" description="Helical" evidence="8">
    <location>
        <begin position="436"/>
        <end position="455"/>
    </location>
</feature>
<evidence type="ECO:0000256" key="5">
    <source>
        <dbReference type="ARBA" id="ARBA00022833"/>
    </source>
</evidence>
<feature type="transmembrane region" description="Helical" evidence="8">
    <location>
        <begin position="644"/>
        <end position="664"/>
    </location>
</feature>
<feature type="transmembrane region" description="Helical" evidence="8">
    <location>
        <begin position="227"/>
        <end position="249"/>
    </location>
</feature>
<comment type="cofactor">
    <cofactor evidence="1">
        <name>Zn(2+)</name>
        <dbReference type="ChEBI" id="CHEBI:29105"/>
    </cofactor>
</comment>
<evidence type="ECO:0000313" key="10">
    <source>
        <dbReference type="EMBL" id="RLK55078.1"/>
    </source>
</evidence>
<dbReference type="EMBL" id="RCDD01000005">
    <property type="protein sequence ID" value="RLK55078.1"/>
    <property type="molecule type" value="Genomic_DNA"/>
</dbReference>
<feature type="transmembrane region" description="Helical" evidence="8">
    <location>
        <begin position="705"/>
        <end position="723"/>
    </location>
</feature>
<proteinExistence type="predicted"/>
<feature type="transmembrane region" description="Helical" evidence="8">
    <location>
        <begin position="605"/>
        <end position="624"/>
    </location>
</feature>
<dbReference type="AlphaFoldDB" id="A0A421AZ27"/>
<evidence type="ECO:0000256" key="2">
    <source>
        <dbReference type="ARBA" id="ARBA00022670"/>
    </source>
</evidence>
<feature type="region of interest" description="Disordered" evidence="7">
    <location>
        <begin position="859"/>
        <end position="933"/>
    </location>
</feature>
<feature type="transmembrane region" description="Helical" evidence="8">
    <location>
        <begin position="255"/>
        <end position="273"/>
    </location>
</feature>
<feature type="transmembrane region" description="Helical" evidence="8">
    <location>
        <begin position="334"/>
        <end position="360"/>
    </location>
</feature>
<evidence type="ECO:0000256" key="8">
    <source>
        <dbReference type="SAM" id="Phobius"/>
    </source>
</evidence>
<evidence type="ECO:0000256" key="3">
    <source>
        <dbReference type="ARBA" id="ARBA00022723"/>
    </source>
</evidence>
<dbReference type="GO" id="GO:0046872">
    <property type="term" value="F:metal ion binding"/>
    <property type="evidence" value="ECO:0007669"/>
    <property type="project" value="UniProtKB-KW"/>
</dbReference>
<feature type="domain" description="Peptidase M48" evidence="9">
    <location>
        <begin position="152"/>
        <end position="322"/>
    </location>
</feature>
<keyword evidence="6" id="KW-0482">Metalloprotease</keyword>
<keyword evidence="5" id="KW-0862">Zinc</keyword>
<gene>
    <name evidence="10" type="ORF">CLV68_5471</name>
</gene>
<dbReference type="GO" id="GO:0004222">
    <property type="term" value="F:metalloendopeptidase activity"/>
    <property type="evidence" value="ECO:0007669"/>
    <property type="project" value="InterPro"/>
</dbReference>
<feature type="compositionally biased region" description="Low complexity" evidence="7">
    <location>
        <begin position="884"/>
        <end position="895"/>
    </location>
</feature>
<reference evidence="10 11" key="1">
    <citation type="submission" date="2018-10" db="EMBL/GenBank/DDBJ databases">
        <title>Genomic Encyclopedia of Archaeal and Bacterial Type Strains, Phase II (KMG-II): from individual species to whole genera.</title>
        <authorList>
            <person name="Goeker M."/>
        </authorList>
    </citation>
    <scope>NUCLEOTIDE SEQUENCE [LARGE SCALE GENOMIC DNA]</scope>
    <source>
        <strain evidence="10 11">DSM 45657</strain>
    </source>
</reference>
<evidence type="ECO:0000256" key="1">
    <source>
        <dbReference type="ARBA" id="ARBA00001947"/>
    </source>
</evidence>